<accession>A0A5P3AAP2</accession>
<dbReference type="AlphaFoldDB" id="A0A5P3AAP2"/>
<feature type="compositionally biased region" description="Polar residues" evidence="1">
    <location>
        <begin position="211"/>
        <end position="221"/>
    </location>
</feature>
<dbReference type="RefSeq" id="WP_057819391.1">
    <property type="nucleotide sequence ID" value="NZ_CP031598.1"/>
</dbReference>
<feature type="region of interest" description="Disordered" evidence="1">
    <location>
        <begin position="211"/>
        <end position="465"/>
    </location>
</feature>
<sequence>MTKQAGLAGGQSVVVAGVAAAAVVGGGLYMAGVFTPSPERPETPPTAMVQSEDQTAPETDSDPATTDTGETTRTDTDAPTELATATSDDQPTAETDPAPQPDAAAEAPDAQDDPEPPTISMFRLTPDGQMLVAGKGKPGWDVSILVDDEVLATFTPDGNGDFVEFLEMESSVDPRILTLTMQSPDTGEDIVSLDEIIIAPTPPVAIAEADTATQDASNATPDTEAGETASGTTTENAGAGETTAGETTSEDTEVADTAADTAGTEGTASDTGTTVEIASIETSDSETPEAGQGTDTAASAPDSAASTGDQTGEPGSAETEPAAADTAATTGTATADSTTTAADPVETASLDVAATDPAEPEPAQTASLGLDGSDPNDTEPEKDTPGEPDITAEADPPAEADTTDPEDVVAATDTGDLPEQDATADDPSDPAELASAEIGTDAPEPAQPAATDTEPAADPATQTGTSQAILRSDASGVSVIQPPSSGDTAPEVMSTVALDAITYNEEGEVELTGRAKGDGFVRVYLDNAPITTSRITEDGNWRSELPEVDTGVYTLRIDEVDADGNVMSRVETPFKREDQALLSTRDTSRKIQAITVQPGNTLWAISREKYGEGLLYVRIFEANRDRIRDPDLIYPGQVFTVPN</sequence>
<feature type="compositionally biased region" description="Low complexity" evidence="1">
    <location>
        <begin position="293"/>
        <end position="309"/>
    </location>
</feature>
<protein>
    <submittedName>
        <fullName evidence="3">LysM domain/BON superfamily protein</fullName>
    </submittedName>
</protein>
<evidence type="ECO:0000313" key="4">
    <source>
        <dbReference type="Proteomes" id="UP000325785"/>
    </source>
</evidence>
<dbReference type="InterPro" id="IPR036779">
    <property type="entry name" value="LysM_dom_sf"/>
</dbReference>
<dbReference type="SMART" id="SM00257">
    <property type="entry name" value="LysM"/>
    <property type="match status" value="1"/>
</dbReference>
<dbReference type="Gene3D" id="3.10.350.10">
    <property type="entry name" value="LysM domain"/>
    <property type="match status" value="1"/>
</dbReference>
<dbReference type="InterPro" id="IPR052196">
    <property type="entry name" value="Bact_Kbp"/>
</dbReference>
<dbReference type="Proteomes" id="UP000325785">
    <property type="component" value="Chromosome"/>
</dbReference>
<organism evidence="3 4">
    <name type="scientific">Roseovarius indicus</name>
    <dbReference type="NCBI Taxonomy" id="540747"/>
    <lineage>
        <taxon>Bacteria</taxon>
        <taxon>Pseudomonadati</taxon>
        <taxon>Pseudomonadota</taxon>
        <taxon>Alphaproteobacteria</taxon>
        <taxon>Rhodobacterales</taxon>
        <taxon>Roseobacteraceae</taxon>
        <taxon>Roseovarius</taxon>
    </lineage>
</organism>
<evidence type="ECO:0000313" key="3">
    <source>
        <dbReference type="EMBL" id="QEW26419.1"/>
    </source>
</evidence>
<evidence type="ECO:0000256" key="1">
    <source>
        <dbReference type="SAM" id="MobiDB-lite"/>
    </source>
</evidence>
<gene>
    <name evidence="3" type="ORF">RIdsm_02218</name>
</gene>
<name>A0A5P3AAP2_9RHOB</name>
<feature type="compositionally biased region" description="Low complexity" evidence="1">
    <location>
        <begin position="316"/>
        <end position="344"/>
    </location>
</feature>
<feature type="domain" description="LysM" evidence="2">
    <location>
        <begin position="592"/>
        <end position="641"/>
    </location>
</feature>
<feature type="compositionally biased region" description="Low complexity" evidence="1">
    <location>
        <begin position="255"/>
        <end position="275"/>
    </location>
</feature>
<dbReference type="InterPro" id="IPR018392">
    <property type="entry name" value="LysM"/>
</dbReference>
<feature type="region of interest" description="Disordered" evidence="1">
    <location>
        <begin position="30"/>
        <end position="119"/>
    </location>
</feature>
<dbReference type="Pfam" id="PF01476">
    <property type="entry name" value="LysM"/>
    <property type="match status" value="1"/>
</dbReference>
<dbReference type="Gene3D" id="2.60.40.10">
    <property type="entry name" value="Immunoglobulins"/>
    <property type="match status" value="1"/>
</dbReference>
<dbReference type="PROSITE" id="PS51782">
    <property type="entry name" value="LYSM"/>
    <property type="match status" value="1"/>
</dbReference>
<feature type="compositionally biased region" description="Polar residues" evidence="1">
    <location>
        <begin position="48"/>
        <end position="58"/>
    </location>
</feature>
<feature type="compositionally biased region" description="Low complexity" evidence="1">
    <location>
        <begin position="222"/>
        <end position="247"/>
    </location>
</feature>
<reference evidence="3 4" key="1">
    <citation type="submission" date="2018-08" db="EMBL/GenBank/DDBJ databases">
        <title>Genetic Globetrotter - A new plasmid hitch-hiking vast phylogenetic and geographic distances.</title>
        <authorList>
            <person name="Vollmers J."/>
            <person name="Petersen J."/>
        </authorList>
    </citation>
    <scope>NUCLEOTIDE SEQUENCE [LARGE SCALE GENOMIC DNA]</scope>
    <source>
        <strain evidence="3 4">DSM 26383</strain>
    </source>
</reference>
<dbReference type="PANTHER" id="PTHR34700">
    <property type="entry name" value="POTASSIUM BINDING PROTEIN KBP"/>
    <property type="match status" value="1"/>
</dbReference>
<dbReference type="EMBL" id="CP031598">
    <property type="protein sequence ID" value="QEW26419.1"/>
    <property type="molecule type" value="Genomic_DNA"/>
</dbReference>
<feature type="compositionally biased region" description="Low complexity" evidence="1">
    <location>
        <begin position="440"/>
        <end position="463"/>
    </location>
</feature>
<evidence type="ECO:0000259" key="2">
    <source>
        <dbReference type="PROSITE" id="PS51782"/>
    </source>
</evidence>
<dbReference type="InterPro" id="IPR013783">
    <property type="entry name" value="Ig-like_fold"/>
</dbReference>
<feature type="compositionally biased region" description="Acidic residues" evidence="1">
    <location>
        <begin position="416"/>
        <end position="429"/>
    </location>
</feature>
<feature type="compositionally biased region" description="Low complexity" evidence="1">
    <location>
        <begin position="90"/>
        <end position="108"/>
    </location>
</feature>
<feature type="compositionally biased region" description="Acidic residues" evidence="1">
    <location>
        <begin position="390"/>
        <end position="407"/>
    </location>
</feature>
<proteinExistence type="predicted"/>
<dbReference type="PANTHER" id="PTHR34700:SF4">
    <property type="entry name" value="PHAGE-LIKE ELEMENT PBSX PROTEIN XKDP"/>
    <property type="match status" value="1"/>
</dbReference>
<dbReference type="KEGG" id="rid:RIdsm_02218"/>
<dbReference type="CDD" id="cd00118">
    <property type="entry name" value="LysM"/>
    <property type="match status" value="1"/>
</dbReference>